<reference evidence="1" key="1">
    <citation type="submission" date="2022-10" db="EMBL/GenBank/DDBJ databases">
        <title>Cytochrome P450 Catalyzes Benzene Ring Formation in the Biosynthesis of Trialkyl-Substituted Aromatic Polyketides.</title>
        <authorList>
            <person name="Zhao E."/>
            <person name="Ge H."/>
        </authorList>
    </citation>
    <scope>NUCLEOTIDE SEQUENCE</scope>
    <source>
        <strain evidence="1">NA0869</strain>
    </source>
</reference>
<evidence type="ECO:0000313" key="1">
    <source>
        <dbReference type="EMBL" id="UYQ63425.1"/>
    </source>
</evidence>
<evidence type="ECO:0008006" key="3">
    <source>
        <dbReference type="Google" id="ProtNLM"/>
    </source>
</evidence>
<dbReference type="RefSeq" id="WP_264245698.1">
    <property type="nucleotide sequence ID" value="NZ_CP107567.1"/>
</dbReference>
<dbReference type="Proteomes" id="UP001163878">
    <property type="component" value="Chromosome"/>
</dbReference>
<keyword evidence="2" id="KW-1185">Reference proteome</keyword>
<evidence type="ECO:0000313" key="2">
    <source>
        <dbReference type="Proteomes" id="UP001163878"/>
    </source>
</evidence>
<sequence>MTGAEWAEIRPLLPVEMWGLLTIYQALRSMMVTAVETVPLCDPDRAGFTVALEAARDTVVSAAGTTTAAAPSGHSDLVRHIGTRVLRALLPQRRMRLSARIVKCGTSRYAIWNRDERPRNSTPITAVVITVHPQALPTAHAPDRATTGRWGQVCRILAENSNQAMHARDIAGNLGLTITGRVLSGFNAQLCYWARNGRLIRTAPSTYKIPLPEVLTTSTEP</sequence>
<dbReference type="EMBL" id="CP107567">
    <property type="protein sequence ID" value="UYQ63425.1"/>
    <property type="molecule type" value="Genomic_DNA"/>
</dbReference>
<accession>A0ABY6I8V3</accession>
<protein>
    <recommendedName>
        <fullName evidence="3">Transposase</fullName>
    </recommendedName>
</protein>
<gene>
    <name evidence="1" type="ORF">OGH68_19465</name>
</gene>
<proteinExistence type="predicted"/>
<organism evidence="1 2">
    <name type="scientific">Streptomyces peucetius</name>
    <dbReference type="NCBI Taxonomy" id="1950"/>
    <lineage>
        <taxon>Bacteria</taxon>
        <taxon>Bacillati</taxon>
        <taxon>Actinomycetota</taxon>
        <taxon>Actinomycetes</taxon>
        <taxon>Kitasatosporales</taxon>
        <taxon>Streptomycetaceae</taxon>
        <taxon>Streptomyces</taxon>
    </lineage>
</organism>
<name>A0ABY6I8V3_STRPE</name>